<feature type="region of interest" description="Disordered" evidence="1">
    <location>
        <begin position="1"/>
        <end position="24"/>
    </location>
</feature>
<organism evidence="2 3">
    <name type="scientific">Melipona bicolor</name>
    <dbReference type="NCBI Taxonomy" id="60889"/>
    <lineage>
        <taxon>Eukaryota</taxon>
        <taxon>Metazoa</taxon>
        <taxon>Ecdysozoa</taxon>
        <taxon>Arthropoda</taxon>
        <taxon>Hexapoda</taxon>
        <taxon>Insecta</taxon>
        <taxon>Pterygota</taxon>
        <taxon>Neoptera</taxon>
        <taxon>Endopterygota</taxon>
        <taxon>Hymenoptera</taxon>
        <taxon>Apocrita</taxon>
        <taxon>Aculeata</taxon>
        <taxon>Apoidea</taxon>
        <taxon>Anthophila</taxon>
        <taxon>Apidae</taxon>
        <taxon>Melipona</taxon>
    </lineage>
</organism>
<proteinExistence type="predicted"/>
<reference evidence="2" key="1">
    <citation type="submission" date="2021-10" db="EMBL/GenBank/DDBJ databases">
        <title>Melipona bicolor Genome sequencing and assembly.</title>
        <authorList>
            <person name="Araujo N.S."/>
            <person name="Arias M.C."/>
        </authorList>
    </citation>
    <scope>NUCLEOTIDE SEQUENCE</scope>
    <source>
        <strain evidence="2">USP_2M_L1-L4_2017</strain>
        <tissue evidence="2">Whole body</tissue>
    </source>
</reference>
<feature type="compositionally biased region" description="Basic and acidic residues" evidence="1">
    <location>
        <begin position="51"/>
        <end position="84"/>
    </location>
</feature>
<feature type="compositionally biased region" description="Polar residues" evidence="1">
    <location>
        <begin position="15"/>
        <end position="24"/>
    </location>
</feature>
<sequence>MVGQGKRRMGYPGRSSLSSMGNDVATNYSGSSTCVLTGERARYSNITDISSKNERKGDKATDTVGRRSGKARESQAVKGKRVEHGSSNGRSVSQFLTDLRPVLSHKGTDDHALRKHSRMLSFNDFVLDFNRVQWQRLSGYGYEESTHDQSPETISFRYSIVRFDLFFLPDRVQIQIPSLQRESIRYAPLFQEN</sequence>
<feature type="region of interest" description="Disordered" evidence="1">
    <location>
        <begin position="47"/>
        <end position="91"/>
    </location>
</feature>
<evidence type="ECO:0000313" key="2">
    <source>
        <dbReference type="EMBL" id="KAK1131901.1"/>
    </source>
</evidence>
<comment type="caution">
    <text evidence="2">The sequence shown here is derived from an EMBL/GenBank/DDBJ whole genome shotgun (WGS) entry which is preliminary data.</text>
</comment>
<dbReference type="Proteomes" id="UP001177670">
    <property type="component" value="Unassembled WGS sequence"/>
</dbReference>
<keyword evidence="3" id="KW-1185">Reference proteome</keyword>
<name>A0AA40G6G5_9HYME</name>
<protein>
    <submittedName>
        <fullName evidence="2">Uncharacterized protein</fullName>
    </submittedName>
</protein>
<dbReference type="AlphaFoldDB" id="A0AA40G6G5"/>
<accession>A0AA40G6G5</accession>
<evidence type="ECO:0000313" key="3">
    <source>
        <dbReference type="Proteomes" id="UP001177670"/>
    </source>
</evidence>
<gene>
    <name evidence="2" type="ORF">K0M31_016049</name>
</gene>
<dbReference type="EMBL" id="JAHYIQ010000005">
    <property type="protein sequence ID" value="KAK1131901.1"/>
    <property type="molecule type" value="Genomic_DNA"/>
</dbReference>
<evidence type="ECO:0000256" key="1">
    <source>
        <dbReference type="SAM" id="MobiDB-lite"/>
    </source>
</evidence>